<sequence length="84" mass="9183">MDTDGTEPDRGSGNRQRRLVVNLYVWIKGSNCDTAVTALIIGWLAGRNSYFQPAITLSSDTFLDCAHVSCDVNSDLLTASLLFD</sequence>
<protein>
    <submittedName>
        <fullName evidence="1">Uncharacterized protein</fullName>
    </submittedName>
</protein>
<accession>A0A4V6AV55</accession>
<dbReference type="EMBL" id="CM014097">
    <property type="protein sequence ID" value="TKS88212.1"/>
    <property type="molecule type" value="Genomic_DNA"/>
</dbReference>
<proteinExistence type="predicted"/>
<dbReference type="Proteomes" id="UP000298787">
    <property type="component" value="Chromosome 20"/>
</dbReference>
<dbReference type="AlphaFoldDB" id="A0A4V6AV55"/>
<evidence type="ECO:0000313" key="1">
    <source>
        <dbReference type="EMBL" id="TKS88212.1"/>
    </source>
</evidence>
<reference evidence="1 2" key="1">
    <citation type="submission" date="2019-01" db="EMBL/GenBank/DDBJ databases">
        <title>Genome Assembly of Collichthys lucidus.</title>
        <authorList>
            <person name="Cai M."/>
            <person name="Xiao S."/>
        </authorList>
    </citation>
    <scope>NUCLEOTIDE SEQUENCE [LARGE SCALE GENOMIC DNA]</scope>
    <source>
        <strain evidence="1">JT15FE1705JMU</strain>
        <tissue evidence="1">Muscle</tissue>
    </source>
</reference>
<organism evidence="1 2">
    <name type="scientific">Collichthys lucidus</name>
    <name type="common">Big head croaker</name>
    <name type="synonym">Sciaena lucida</name>
    <dbReference type="NCBI Taxonomy" id="240159"/>
    <lineage>
        <taxon>Eukaryota</taxon>
        <taxon>Metazoa</taxon>
        <taxon>Chordata</taxon>
        <taxon>Craniata</taxon>
        <taxon>Vertebrata</taxon>
        <taxon>Euteleostomi</taxon>
        <taxon>Actinopterygii</taxon>
        <taxon>Neopterygii</taxon>
        <taxon>Teleostei</taxon>
        <taxon>Neoteleostei</taxon>
        <taxon>Acanthomorphata</taxon>
        <taxon>Eupercaria</taxon>
        <taxon>Sciaenidae</taxon>
        <taxon>Collichthys</taxon>
    </lineage>
</organism>
<name>A0A4V6AV55_COLLU</name>
<keyword evidence="2" id="KW-1185">Reference proteome</keyword>
<gene>
    <name evidence="1" type="ORF">D9C73_023358</name>
</gene>
<evidence type="ECO:0000313" key="2">
    <source>
        <dbReference type="Proteomes" id="UP000298787"/>
    </source>
</evidence>